<accession>A0ABS7TUF9</accession>
<proteinExistence type="predicted"/>
<keyword evidence="2" id="KW-1185">Reference proteome</keyword>
<reference evidence="1" key="1">
    <citation type="submission" date="2021-08" db="EMBL/GenBank/DDBJ databases">
        <authorList>
            <person name="Stevens D.C."/>
        </authorList>
    </citation>
    <scope>NUCLEOTIDE SEQUENCE</scope>
    <source>
        <strain evidence="1">DSM 53165</strain>
    </source>
</reference>
<protein>
    <recommendedName>
        <fullName evidence="3">Lipoprotein</fullName>
    </recommendedName>
</protein>
<dbReference type="EMBL" id="JAIRAU010000028">
    <property type="protein sequence ID" value="MBZ5711885.1"/>
    <property type="molecule type" value="Genomic_DNA"/>
</dbReference>
<evidence type="ECO:0008006" key="3">
    <source>
        <dbReference type="Google" id="ProtNLM"/>
    </source>
</evidence>
<comment type="caution">
    <text evidence="1">The sequence shown here is derived from an EMBL/GenBank/DDBJ whole genome shotgun (WGS) entry which is preliminary data.</text>
</comment>
<sequence length="187" mass="18644">MNHATTLFFTLVLAVGCDTLVPAKGGAVATKTAGAAVRADKSPGETPAVSGQVGSLSECLSSCDGSAASRTDRTTCRLNCETAYGAEARGSAATAQADDAIARAASCLSRCQGADGPTETCLSECKTTASGAASAPSSQVLDELASCLQSCHLQEGVRPTDRATCELNCEQVARVAATPPPSSAPGS</sequence>
<evidence type="ECO:0000313" key="2">
    <source>
        <dbReference type="Proteomes" id="UP001139031"/>
    </source>
</evidence>
<organism evidence="1 2">
    <name type="scientific">Nannocystis pusilla</name>
    <dbReference type="NCBI Taxonomy" id="889268"/>
    <lineage>
        <taxon>Bacteria</taxon>
        <taxon>Pseudomonadati</taxon>
        <taxon>Myxococcota</taxon>
        <taxon>Polyangia</taxon>
        <taxon>Nannocystales</taxon>
        <taxon>Nannocystaceae</taxon>
        <taxon>Nannocystis</taxon>
    </lineage>
</organism>
<dbReference type="RefSeq" id="WP_224193649.1">
    <property type="nucleotide sequence ID" value="NZ_JAIRAU010000028.1"/>
</dbReference>
<gene>
    <name evidence="1" type="ORF">K7C98_21800</name>
</gene>
<name>A0ABS7TUF9_9BACT</name>
<evidence type="ECO:0000313" key="1">
    <source>
        <dbReference type="EMBL" id="MBZ5711885.1"/>
    </source>
</evidence>
<dbReference type="Proteomes" id="UP001139031">
    <property type="component" value="Unassembled WGS sequence"/>
</dbReference>